<evidence type="ECO:0000259" key="1">
    <source>
        <dbReference type="Pfam" id="PF14846"/>
    </source>
</evidence>
<reference evidence="2" key="2">
    <citation type="submission" date="2020-05" db="UniProtKB">
        <authorList>
            <consortium name="EnsemblMetazoa"/>
        </authorList>
    </citation>
    <scope>IDENTIFICATION</scope>
    <source>
        <strain evidence="2">LVP_AGWG</strain>
    </source>
</reference>
<dbReference type="OrthoDB" id="6572380at2759"/>
<proteinExistence type="predicted"/>
<evidence type="ECO:0000313" key="2">
    <source>
        <dbReference type="EnsemblMetazoa" id="AAEL021299-PA"/>
    </source>
</evidence>
<dbReference type="Proteomes" id="UP000008820">
    <property type="component" value="Chromosome 2"/>
</dbReference>
<feature type="domain" description="DUF4485" evidence="1">
    <location>
        <begin position="8"/>
        <end position="85"/>
    </location>
</feature>
<organism evidence="2 3">
    <name type="scientific">Aedes aegypti</name>
    <name type="common">Yellowfever mosquito</name>
    <name type="synonym">Culex aegypti</name>
    <dbReference type="NCBI Taxonomy" id="7159"/>
    <lineage>
        <taxon>Eukaryota</taxon>
        <taxon>Metazoa</taxon>
        <taxon>Ecdysozoa</taxon>
        <taxon>Arthropoda</taxon>
        <taxon>Hexapoda</taxon>
        <taxon>Insecta</taxon>
        <taxon>Pterygota</taxon>
        <taxon>Neoptera</taxon>
        <taxon>Endopterygota</taxon>
        <taxon>Diptera</taxon>
        <taxon>Nematocera</taxon>
        <taxon>Culicoidea</taxon>
        <taxon>Culicidae</taxon>
        <taxon>Culicinae</taxon>
        <taxon>Aedini</taxon>
        <taxon>Aedes</taxon>
        <taxon>Stegomyia</taxon>
    </lineage>
</organism>
<sequence length="140" mass="15856">MSSMKESIVELMFLASKIGNPGDRVRVTEWIRKLSETAAEPDAHPRLVEEYMDYLKLLLSSSPIYFVNPFKSYPPKNHRLVPLAESLGNSLANECPYLPRSGPLKPILLHRSEDDTAVISVHQNQQGEVMCYMAITPRNE</sequence>
<gene>
    <name evidence="2" type="primary">110676896</name>
</gene>
<evidence type="ECO:0000313" key="3">
    <source>
        <dbReference type="Proteomes" id="UP000008820"/>
    </source>
</evidence>
<dbReference type="EnsemblMetazoa" id="AAEL021299-RA">
    <property type="protein sequence ID" value="AAEL021299-PA"/>
    <property type="gene ID" value="AAEL021299"/>
</dbReference>
<protein>
    <recommendedName>
        <fullName evidence="1">DUF4485 domain-containing protein</fullName>
    </recommendedName>
</protein>
<accession>A0A6I8TZG9</accession>
<name>A0A6I8TZG9_AEDAE</name>
<keyword evidence="3" id="KW-1185">Reference proteome</keyword>
<reference evidence="2 3" key="1">
    <citation type="submission" date="2017-06" db="EMBL/GenBank/DDBJ databases">
        <title>Aedes aegypti genome working group (AGWG) sequencing and assembly.</title>
        <authorList>
            <consortium name="Aedes aegypti Genome Working Group (AGWG)"/>
            <person name="Matthews B.J."/>
        </authorList>
    </citation>
    <scope>NUCLEOTIDE SEQUENCE [LARGE SCALE GENOMIC DNA]</scope>
    <source>
        <strain evidence="2 3">LVP_AGWG</strain>
    </source>
</reference>
<dbReference type="Pfam" id="PF14846">
    <property type="entry name" value="DUF4485"/>
    <property type="match status" value="1"/>
</dbReference>
<dbReference type="InParanoid" id="A0A6I8TZG9"/>
<dbReference type="InterPro" id="IPR027831">
    <property type="entry name" value="DUF4485"/>
</dbReference>
<dbReference type="AlphaFoldDB" id="A0A6I8TZG9"/>